<evidence type="ECO:0000313" key="6">
    <source>
        <dbReference type="EMBL" id="GBP18691.1"/>
    </source>
</evidence>
<evidence type="ECO:0000313" key="7">
    <source>
        <dbReference type="Proteomes" id="UP000299102"/>
    </source>
</evidence>
<keyword evidence="7" id="KW-1185">Reference proteome</keyword>
<dbReference type="EMBL" id="BGZK01000100">
    <property type="protein sequence ID" value="GBP18691.1"/>
    <property type="molecule type" value="Genomic_DNA"/>
</dbReference>
<proteinExistence type="inferred from homology"/>
<evidence type="ECO:0000256" key="2">
    <source>
        <dbReference type="ARBA" id="ARBA00022801"/>
    </source>
</evidence>
<dbReference type="InterPro" id="IPR000322">
    <property type="entry name" value="Glyco_hydro_31_TIM"/>
</dbReference>
<evidence type="ECO:0000256" key="4">
    <source>
        <dbReference type="RuleBase" id="RU361185"/>
    </source>
</evidence>
<dbReference type="STRING" id="151549.A0A4C1TXB1"/>
<dbReference type="GO" id="GO:0004557">
    <property type="term" value="F:alpha-galactosidase activity"/>
    <property type="evidence" value="ECO:0007669"/>
    <property type="project" value="UniProtKB-ARBA"/>
</dbReference>
<evidence type="ECO:0000256" key="3">
    <source>
        <dbReference type="ARBA" id="ARBA00023295"/>
    </source>
</evidence>
<comment type="similarity">
    <text evidence="1 4">Belongs to the glycosyl hydrolase 31 family.</text>
</comment>
<accession>A0A4C1TXB1</accession>
<organism evidence="6 7">
    <name type="scientific">Eumeta variegata</name>
    <name type="common">Bagworm moth</name>
    <name type="synonym">Eumeta japonica</name>
    <dbReference type="NCBI Taxonomy" id="151549"/>
    <lineage>
        <taxon>Eukaryota</taxon>
        <taxon>Metazoa</taxon>
        <taxon>Ecdysozoa</taxon>
        <taxon>Arthropoda</taxon>
        <taxon>Hexapoda</taxon>
        <taxon>Insecta</taxon>
        <taxon>Pterygota</taxon>
        <taxon>Neoptera</taxon>
        <taxon>Endopterygota</taxon>
        <taxon>Lepidoptera</taxon>
        <taxon>Glossata</taxon>
        <taxon>Ditrysia</taxon>
        <taxon>Tineoidea</taxon>
        <taxon>Psychidae</taxon>
        <taxon>Oiketicinae</taxon>
        <taxon>Eumeta</taxon>
    </lineage>
</organism>
<dbReference type="Gene3D" id="3.20.20.70">
    <property type="entry name" value="Aldolase class I"/>
    <property type="match status" value="1"/>
</dbReference>
<dbReference type="InterPro" id="IPR017853">
    <property type="entry name" value="GH"/>
</dbReference>
<name>A0A4C1TXB1_EUMVA</name>
<comment type="caution">
    <text evidence="6">The sequence shown here is derived from an EMBL/GenBank/DDBJ whole genome shotgun (WGS) entry which is preliminary data.</text>
</comment>
<dbReference type="GO" id="GO:0005975">
    <property type="term" value="P:carbohydrate metabolic process"/>
    <property type="evidence" value="ECO:0007669"/>
    <property type="project" value="InterPro"/>
</dbReference>
<protein>
    <submittedName>
        <fullName evidence="6">Myogenesis-regulating glycosidase</fullName>
    </submittedName>
</protein>
<dbReference type="InterPro" id="IPR050985">
    <property type="entry name" value="Alpha-glycosidase_related"/>
</dbReference>
<dbReference type="InterPro" id="IPR013785">
    <property type="entry name" value="Aldolase_TIM"/>
</dbReference>
<dbReference type="PANTHER" id="PTHR43053">
    <property type="entry name" value="GLYCOSIDASE FAMILY 31"/>
    <property type="match status" value="1"/>
</dbReference>
<dbReference type="PANTHER" id="PTHR43053:SF4">
    <property type="entry name" value="MYOGENESIS-REGULATING GLYCOSIDASE"/>
    <property type="match status" value="1"/>
</dbReference>
<dbReference type="OrthoDB" id="10070917at2759"/>
<feature type="domain" description="Glycoside hydrolase family 31 TIM barrel" evidence="5">
    <location>
        <begin position="233"/>
        <end position="323"/>
    </location>
</feature>
<reference evidence="6 7" key="1">
    <citation type="journal article" date="2019" name="Commun. Biol.">
        <title>The bagworm genome reveals a unique fibroin gene that provides high tensile strength.</title>
        <authorList>
            <person name="Kono N."/>
            <person name="Nakamura H."/>
            <person name="Ohtoshi R."/>
            <person name="Tomita M."/>
            <person name="Numata K."/>
            <person name="Arakawa K."/>
        </authorList>
    </citation>
    <scope>NUCLEOTIDE SEQUENCE [LARGE SCALE GENOMIC DNA]</scope>
</reference>
<keyword evidence="3 4" id="KW-0326">Glycosidase</keyword>
<keyword evidence="2 4" id="KW-0378">Hydrolase</keyword>
<dbReference type="SUPFAM" id="SSF51445">
    <property type="entry name" value="(Trans)glycosidases"/>
    <property type="match status" value="1"/>
</dbReference>
<evidence type="ECO:0000256" key="1">
    <source>
        <dbReference type="ARBA" id="ARBA00007806"/>
    </source>
</evidence>
<dbReference type="Pfam" id="PF01055">
    <property type="entry name" value="Glyco_hydro_31_2nd"/>
    <property type="match status" value="1"/>
</dbReference>
<dbReference type="Proteomes" id="UP000299102">
    <property type="component" value="Unassembled WGS sequence"/>
</dbReference>
<dbReference type="AlphaFoldDB" id="A0A4C1TXB1"/>
<gene>
    <name evidence="6" type="primary">MYORG</name>
    <name evidence="6" type="ORF">EVAR_8516_1</name>
</gene>
<evidence type="ECO:0000259" key="5">
    <source>
        <dbReference type="Pfam" id="PF01055"/>
    </source>
</evidence>
<sequence length="324" mass="37199">MTHSLLHLSTISAVNPFPASSAQSHFHEISYSFPRVRHCTGDSSNCGKNAGTETVAQIGRQVIGANGVSFEVESTYYDDVGARKLTVWWTGPSDVVFEDCIDFGTDEWYGGPEQKEQYWPIQNGKLQKYSYISKEEDNAAISERYWLSSSGKYIYVHPEVPLFVDYHNVMDNHLCLIAEVAAPYSSKRTMNILKYDIWFFDNAKEAHLHAVDTYLGKPTGVPDYRMIQYPIWSTWAKYSRDIDQDNLWEYANRIADSGFPNSQFEIDDLWEVCYGSLTVDERKFPDMAQFVRDLKSIGFRVSIWIQPFINKGCDPWYSEALDKG</sequence>